<keyword evidence="1" id="KW-0812">Transmembrane</keyword>
<reference evidence="2" key="2">
    <citation type="submission" date="2013-05" db="EMBL/GenBank/DDBJ databases">
        <authorList>
            <person name="Carter J.-M."/>
            <person name="Baker S.C."/>
            <person name="Pink R."/>
            <person name="Carter D.R.F."/>
            <person name="Collins A."/>
            <person name="Tomlin J."/>
            <person name="Gibbs M."/>
            <person name="Breuker C.J."/>
        </authorList>
    </citation>
    <scope>NUCLEOTIDE SEQUENCE</scope>
    <source>
        <tissue evidence="2">Ovary</tissue>
    </source>
</reference>
<protein>
    <submittedName>
        <fullName evidence="2">Uncharacterized protein</fullName>
    </submittedName>
</protein>
<keyword evidence="1" id="KW-1133">Transmembrane helix</keyword>
<dbReference type="EMBL" id="GAIX01011529">
    <property type="protein sequence ID" value="JAA81031.1"/>
    <property type="molecule type" value="Transcribed_RNA"/>
</dbReference>
<proteinExistence type="predicted"/>
<evidence type="ECO:0000256" key="1">
    <source>
        <dbReference type="SAM" id="Phobius"/>
    </source>
</evidence>
<dbReference type="AlphaFoldDB" id="S4NQI9"/>
<organism evidence="2">
    <name type="scientific">Pararge aegeria</name>
    <name type="common">speckled wood butterfly</name>
    <dbReference type="NCBI Taxonomy" id="116150"/>
    <lineage>
        <taxon>Eukaryota</taxon>
        <taxon>Metazoa</taxon>
        <taxon>Ecdysozoa</taxon>
        <taxon>Arthropoda</taxon>
        <taxon>Hexapoda</taxon>
        <taxon>Insecta</taxon>
        <taxon>Pterygota</taxon>
        <taxon>Neoptera</taxon>
        <taxon>Endopterygota</taxon>
        <taxon>Lepidoptera</taxon>
        <taxon>Glossata</taxon>
        <taxon>Ditrysia</taxon>
        <taxon>Papilionoidea</taxon>
        <taxon>Nymphalidae</taxon>
        <taxon>Satyrinae</taxon>
        <taxon>Satyrini</taxon>
        <taxon>Parargina</taxon>
        <taxon>Pararge</taxon>
    </lineage>
</organism>
<feature type="transmembrane region" description="Helical" evidence="1">
    <location>
        <begin position="46"/>
        <end position="64"/>
    </location>
</feature>
<keyword evidence="1" id="KW-0472">Membrane</keyword>
<evidence type="ECO:0000313" key="2">
    <source>
        <dbReference type="EMBL" id="JAA81031.1"/>
    </source>
</evidence>
<feature type="transmembrane region" description="Helical" evidence="1">
    <location>
        <begin position="12"/>
        <end position="34"/>
    </location>
</feature>
<name>S4NQI9_9NEOP</name>
<sequence length="72" mass="8267">MELFLVLNFARHYALFIIYANGFKIFFVPIYSISQPNADINFVVDAGSSIFISILHCTTLLQCLKMFTSIRK</sequence>
<accession>S4NQI9</accession>
<reference evidence="2" key="1">
    <citation type="journal article" date="2013" name="BMC Genomics">
        <title>Unscrambling butterfly oogenesis.</title>
        <authorList>
            <person name="Carter J.M."/>
            <person name="Baker S.C."/>
            <person name="Pink R."/>
            <person name="Carter D.R."/>
            <person name="Collins A."/>
            <person name="Tomlin J."/>
            <person name="Gibbs M."/>
            <person name="Breuker C.J."/>
        </authorList>
    </citation>
    <scope>NUCLEOTIDE SEQUENCE</scope>
    <source>
        <tissue evidence="2">Ovary</tissue>
    </source>
</reference>